<dbReference type="EMBL" id="OBEL01000005">
    <property type="protein sequence ID" value="SNZ20563.1"/>
    <property type="molecule type" value="Genomic_DNA"/>
</dbReference>
<dbReference type="PANTHER" id="PTHR30133:SF2">
    <property type="entry name" value="ARGININE ABC TRANSPORTER PERMEASE PROTEIN ARTQ"/>
    <property type="match status" value="1"/>
</dbReference>
<evidence type="ECO:0000256" key="9">
    <source>
        <dbReference type="RuleBase" id="RU363032"/>
    </source>
</evidence>
<keyword evidence="5" id="KW-0997">Cell inner membrane</keyword>
<evidence type="ECO:0000256" key="5">
    <source>
        <dbReference type="ARBA" id="ARBA00022519"/>
    </source>
</evidence>
<keyword evidence="4" id="KW-1003">Cell membrane</keyword>
<organism evidence="11 12">
    <name type="scientific">Cohaesibacter gelatinilyticus</name>
    <dbReference type="NCBI Taxonomy" id="372072"/>
    <lineage>
        <taxon>Bacteria</taxon>
        <taxon>Pseudomonadati</taxon>
        <taxon>Pseudomonadota</taxon>
        <taxon>Alphaproteobacteria</taxon>
        <taxon>Hyphomicrobiales</taxon>
        <taxon>Cohaesibacteraceae</taxon>
    </lineage>
</organism>
<proteinExistence type="inferred from homology"/>
<name>A0A285PH10_9HYPH</name>
<keyword evidence="3 9" id="KW-0813">Transport</keyword>
<reference evidence="11 12" key="1">
    <citation type="submission" date="2017-09" db="EMBL/GenBank/DDBJ databases">
        <authorList>
            <person name="Ehlers B."/>
            <person name="Leendertz F.H."/>
        </authorList>
    </citation>
    <scope>NUCLEOTIDE SEQUENCE [LARGE SCALE GENOMIC DNA]</scope>
    <source>
        <strain evidence="11 12">DSM 18289</strain>
    </source>
</reference>
<comment type="similarity">
    <text evidence="2">Belongs to the binding-protein-dependent transport system permease family. HisMQ subfamily.</text>
</comment>
<dbReference type="SUPFAM" id="SSF161098">
    <property type="entry name" value="MetI-like"/>
    <property type="match status" value="1"/>
</dbReference>
<feature type="domain" description="ABC transmembrane type-1" evidence="10">
    <location>
        <begin position="20"/>
        <end position="219"/>
    </location>
</feature>
<feature type="transmembrane region" description="Helical" evidence="9">
    <location>
        <begin position="20"/>
        <end position="41"/>
    </location>
</feature>
<keyword evidence="7 9" id="KW-1133">Transmembrane helix</keyword>
<dbReference type="CDD" id="cd06261">
    <property type="entry name" value="TM_PBP2"/>
    <property type="match status" value="1"/>
</dbReference>
<evidence type="ECO:0000256" key="1">
    <source>
        <dbReference type="ARBA" id="ARBA00004429"/>
    </source>
</evidence>
<dbReference type="Pfam" id="PF00528">
    <property type="entry name" value="BPD_transp_1"/>
    <property type="match status" value="1"/>
</dbReference>
<evidence type="ECO:0000256" key="6">
    <source>
        <dbReference type="ARBA" id="ARBA00022692"/>
    </source>
</evidence>
<dbReference type="InterPro" id="IPR000515">
    <property type="entry name" value="MetI-like"/>
</dbReference>
<accession>A0A285PH10</accession>
<dbReference type="InterPro" id="IPR035906">
    <property type="entry name" value="MetI-like_sf"/>
</dbReference>
<dbReference type="PANTHER" id="PTHR30133">
    <property type="entry name" value="CATIONIC AMINO ACID TRANSPORTER, MEMBRANE COMPONENT"/>
    <property type="match status" value="1"/>
</dbReference>
<dbReference type="Gene3D" id="1.10.3720.10">
    <property type="entry name" value="MetI-like"/>
    <property type="match status" value="1"/>
</dbReference>
<keyword evidence="12" id="KW-1185">Reference proteome</keyword>
<dbReference type="PROSITE" id="PS50928">
    <property type="entry name" value="ABC_TM1"/>
    <property type="match status" value="1"/>
</dbReference>
<dbReference type="GO" id="GO:0043190">
    <property type="term" value="C:ATP-binding cassette (ABC) transporter complex"/>
    <property type="evidence" value="ECO:0007669"/>
    <property type="project" value="InterPro"/>
</dbReference>
<evidence type="ECO:0000256" key="3">
    <source>
        <dbReference type="ARBA" id="ARBA00022448"/>
    </source>
</evidence>
<dbReference type="GO" id="GO:0022857">
    <property type="term" value="F:transmembrane transporter activity"/>
    <property type="evidence" value="ECO:0007669"/>
    <property type="project" value="InterPro"/>
</dbReference>
<dbReference type="OrthoDB" id="9815029at2"/>
<evidence type="ECO:0000256" key="7">
    <source>
        <dbReference type="ARBA" id="ARBA00022989"/>
    </source>
</evidence>
<protein>
    <submittedName>
        <fullName evidence="11">Amino acid ABC transporter membrane protein 1, PAAT family</fullName>
    </submittedName>
</protein>
<feature type="transmembrane region" description="Helical" evidence="9">
    <location>
        <begin position="200"/>
        <end position="219"/>
    </location>
</feature>
<dbReference type="RefSeq" id="WP_097154935.1">
    <property type="nucleotide sequence ID" value="NZ_OBEL01000005.1"/>
</dbReference>
<feature type="transmembrane region" description="Helical" evidence="9">
    <location>
        <begin position="95"/>
        <end position="115"/>
    </location>
</feature>
<dbReference type="NCBIfam" id="TIGR01726">
    <property type="entry name" value="HEQRo_perm_3TM"/>
    <property type="match status" value="1"/>
</dbReference>
<dbReference type="Proteomes" id="UP000219439">
    <property type="component" value="Unassembled WGS sequence"/>
</dbReference>
<gene>
    <name evidence="11" type="ORF">SAMN06265368_3668</name>
</gene>
<dbReference type="AlphaFoldDB" id="A0A285PH10"/>
<evidence type="ECO:0000256" key="8">
    <source>
        <dbReference type="ARBA" id="ARBA00023136"/>
    </source>
</evidence>
<dbReference type="InterPro" id="IPR051613">
    <property type="entry name" value="ABC_transp_permease_HisMQ"/>
</dbReference>
<feature type="transmembrane region" description="Helical" evidence="9">
    <location>
        <begin position="160"/>
        <end position="180"/>
    </location>
</feature>
<comment type="subcellular location">
    <subcellularLocation>
        <location evidence="1">Cell inner membrane</location>
        <topology evidence="1">Multi-pass membrane protein</topology>
    </subcellularLocation>
    <subcellularLocation>
        <location evidence="9">Cell membrane</location>
        <topology evidence="9">Multi-pass membrane protein</topology>
    </subcellularLocation>
</comment>
<evidence type="ECO:0000256" key="4">
    <source>
        <dbReference type="ARBA" id="ARBA00022475"/>
    </source>
</evidence>
<evidence type="ECO:0000313" key="11">
    <source>
        <dbReference type="EMBL" id="SNZ20563.1"/>
    </source>
</evidence>
<keyword evidence="6 9" id="KW-0812">Transmembrane</keyword>
<dbReference type="InterPro" id="IPR010065">
    <property type="entry name" value="AA_ABC_transptr_permease_3TM"/>
</dbReference>
<sequence length="231" mass="24899">MLELFSYGQSGWGDELLQGLGTTLALAIIAFAGGCIAGLLLMILRRQGRVSRWLVVTYTMIFRGVPELLVLYLFFFGSGAVVRSVAQSFGYTERINLSGFALGAFALMVIVTAYTSEAFRGAAKSIPKGQIEAAHAYGFSNPQAFVLIELPQLLRVSLPALGNIWLVTLKDTALVSLTAVAELMRQATVAAGSTHKPFTFYAVAALLYLLISFGSERLFGRAENKFALKAG</sequence>
<evidence type="ECO:0000259" key="10">
    <source>
        <dbReference type="PROSITE" id="PS50928"/>
    </source>
</evidence>
<keyword evidence="8 9" id="KW-0472">Membrane</keyword>
<evidence type="ECO:0000256" key="2">
    <source>
        <dbReference type="ARBA" id="ARBA00010072"/>
    </source>
</evidence>
<evidence type="ECO:0000313" key="12">
    <source>
        <dbReference type="Proteomes" id="UP000219439"/>
    </source>
</evidence>